<dbReference type="AlphaFoldDB" id="A0A1B0FA92"/>
<dbReference type="Proteomes" id="UP000092444">
    <property type="component" value="Unassembled WGS sequence"/>
</dbReference>
<dbReference type="EMBL" id="CCAG010003602">
    <property type="status" value="NOT_ANNOTATED_CDS"/>
    <property type="molecule type" value="Genomic_DNA"/>
</dbReference>
<protein>
    <submittedName>
        <fullName evidence="1">Uncharacterized protein</fullName>
    </submittedName>
</protein>
<sequence length="75" mass="8815">MAAYAAFKHVELYNVGKTKKREIVKYIVLKQTKTISTSTMRTIFHSRTLLLIEYRYGIPILRNFPEGILLEALRR</sequence>
<accession>A0A1B0FA92</accession>
<proteinExistence type="predicted"/>
<name>A0A1B0FA92_GLOMM</name>
<keyword evidence="2" id="KW-1185">Reference proteome</keyword>
<evidence type="ECO:0000313" key="1">
    <source>
        <dbReference type="EnsemblMetazoa" id="GMOY000416-PA"/>
    </source>
</evidence>
<dbReference type="EnsemblMetazoa" id="GMOY000416-RA">
    <property type="protein sequence ID" value="GMOY000416-PA"/>
    <property type="gene ID" value="GMOY000416"/>
</dbReference>
<organism evidence="1 2">
    <name type="scientific">Glossina morsitans morsitans</name>
    <name type="common">Savannah tsetse fly</name>
    <dbReference type="NCBI Taxonomy" id="37546"/>
    <lineage>
        <taxon>Eukaryota</taxon>
        <taxon>Metazoa</taxon>
        <taxon>Ecdysozoa</taxon>
        <taxon>Arthropoda</taxon>
        <taxon>Hexapoda</taxon>
        <taxon>Insecta</taxon>
        <taxon>Pterygota</taxon>
        <taxon>Neoptera</taxon>
        <taxon>Endopterygota</taxon>
        <taxon>Diptera</taxon>
        <taxon>Brachycera</taxon>
        <taxon>Muscomorpha</taxon>
        <taxon>Hippoboscoidea</taxon>
        <taxon>Glossinidae</taxon>
        <taxon>Glossina</taxon>
    </lineage>
</organism>
<evidence type="ECO:0000313" key="2">
    <source>
        <dbReference type="Proteomes" id="UP000092444"/>
    </source>
</evidence>
<dbReference type="VEuPathDB" id="VectorBase:GMOY000416"/>
<reference evidence="1" key="1">
    <citation type="submission" date="2020-05" db="UniProtKB">
        <authorList>
            <consortium name="EnsemblMetazoa"/>
        </authorList>
    </citation>
    <scope>IDENTIFICATION</scope>
    <source>
        <strain evidence="1">Yale</strain>
    </source>
</reference>